<evidence type="ECO:0000313" key="3">
    <source>
        <dbReference type="Proteomes" id="UP000799766"/>
    </source>
</evidence>
<feature type="region of interest" description="Disordered" evidence="1">
    <location>
        <begin position="104"/>
        <end position="127"/>
    </location>
</feature>
<feature type="compositionally biased region" description="Polar residues" evidence="1">
    <location>
        <begin position="495"/>
        <end position="508"/>
    </location>
</feature>
<dbReference type="AlphaFoldDB" id="A0A6A6NLR1"/>
<organism evidence="2 3">
    <name type="scientific">Lineolata rhizophorae</name>
    <dbReference type="NCBI Taxonomy" id="578093"/>
    <lineage>
        <taxon>Eukaryota</taxon>
        <taxon>Fungi</taxon>
        <taxon>Dikarya</taxon>
        <taxon>Ascomycota</taxon>
        <taxon>Pezizomycotina</taxon>
        <taxon>Dothideomycetes</taxon>
        <taxon>Dothideomycetes incertae sedis</taxon>
        <taxon>Lineolatales</taxon>
        <taxon>Lineolataceae</taxon>
        <taxon>Lineolata</taxon>
    </lineage>
</organism>
<evidence type="ECO:0000313" key="2">
    <source>
        <dbReference type="EMBL" id="KAF2452264.1"/>
    </source>
</evidence>
<evidence type="ECO:0008006" key="4">
    <source>
        <dbReference type="Google" id="ProtNLM"/>
    </source>
</evidence>
<feature type="compositionally biased region" description="Polar residues" evidence="1">
    <location>
        <begin position="435"/>
        <end position="445"/>
    </location>
</feature>
<dbReference type="EMBL" id="MU001716">
    <property type="protein sequence ID" value="KAF2452264.1"/>
    <property type="molecule type" value="Genomic_DNA"/>
</dbReference>
<accession>A0A6A6NLR1</accession>
<dbReference type="OrthoDB" id="5419928at2759"/>
<name>A0A6A6NLR1_9PEZI</name>
<dbReference type="Proteomes" id="UP000799766">
    <property type="component" value="Unassembled WGS sequence"/>
</dbReference>
<protein>
    <recommendedName>
        <fullName evidence="4">Ankyrin 2,3/unc44</fullName>
    </recommendedName>
</protein>
<proteinExistence type="predicted"/>
<sequence>MSFAEAPAPVFTVADLLAFDKNQLVRYLESNRRVGGWFEISNAAGVESLSKSQRDELGSRVSCSSLTGIPDRAAAEIATASRSIDMDALLARLTSIEGGQDGYSELGCLRPRREPSESTVPPDPDEEYLDEDLSYHELIQDGGRPVCPIEVLLHILNEPAASHEPVLPWLSDPDPASRTGEIQTVFSRQLDRWWDFRKWQWDNRGPTDGDGGFSAFLAATRRMHERMRIEVSDSSFEETMRRQWQWKPELRLLSDDQGFPAYREAVKRRLAPHNFNRPLQLMKDPRKQTEWTTWLEYLNFEQWWLERHATAAEAREQQYHQAWKRLLEAVRSLPKVGTEFHGTKDNLDSLDAATAAAALGSSQTRQRRQNTGTVSLAKQLAAAQADLDTAMKAIDDFIRDTAHYRRAEAAVYHQKNRVQWVLKEARVMEAEVPQQRGTAKNNSKSDAGESKKRGRSDDDDVIPSEPWSKRTRRGGGGKDAVPDTVPGQPRRSQRMYPQSTSATRSVRLSTRRKRG</sequence>
<evidence type="ECO:0000256" key="1">
    <source>
        <dbReference type="SAM" id="MobiDB-lite"/>
    </source>
</evidence>
<reference evidence="2" key="1">
    <citation type="journal article" date="2020" name="Stud. Mycol.">
        <title>101 Dothideomycetes genomes: a test case for predicting lifestyles and emergence of pathogens.</title>
        <authorList>
            <person name="Haridas S."/>
            <person name="Albert R."/>
            <person name="Binder M."/>
            <person name="Bloem J."/>
            <person name="Labutti K."/>
            <person name="Salamov A."/>
            <person name="Andreopoulos B."/>
            <person name="Baker S."/>
            <person name="Barry K."/>
            <person name="Bills G."/>
            <person name="Bluhm B."/>
            <person name="Cannon C."/>
            <person name="Castanera R."/>
            <person name="Culley D."/>
            <person name="Daum C."/>
            <person name="Ezra D."/>
            <person name="Gonzalez J."/>
            <person name="Henrissat B."/>
            <person name="Kuo A."/>
            <person name="Liang C."/>
            <person name="Lipzen A."/>
            <person name="Lutzoni F."/>
            <person name="Magnuson J."/>
            <person name="Mondo S."/>
            <person name="Nolan M."/>
            <person name="Ohm R."/>
            <person name="Pangilinan J."/>
            <person name="Park H.-J."/>
            <person name="Ramirez L."/>
            <person name="Alfaro M."/>
            <person name="Sun H."/>
            <person name="Tritt A."/>
            <person name="Yoshinaga Y."/>
            <person name="Zwiers L.-H."/>
            <person name="Turgeon B."/>
            <person name="Goodwin S."/>
            <person name="Spatafora J."/>
            <person name="Crous P."/>
            <person name="Grigoriev I."/>
        </authorList>
    </citation>
    <scope>NUCLEOTIDE SEQUENCE</scope>
    <source>
        <strain evidence="2">ATCC 16933</strain>
    </source>
</reference>
<feature type="region of interest" description="Disordered" evidence="1">
    <location>
        <begin position="431"/>
        <end position="515"/>
    </location>
</feature>
<keyword evidence="3" id="KW-1185">Reference proteome</keyword>
<gene>
    <name evidence="2" type="ORF">BDY21DRAFT_425265</name>
</gene>